<gene>
    <name evidence="3" type="ORF">ACFQND_11780</name>
</gene>
<sequence>MYRQNQFSRALLALFLVCTAGLGGALAQDYPNKPIRLIVPFPAGGSTDIVGRLVAHHLGERLGQSVIVDNRGGAGGLIGASAAAQAPADGYTLFMGTAEIFGIAEHMTAKLPFNAATDFSPVALVTKIPSVFVVNSRVPAKDMKGLIALAKARPGALHFGSPGSGTNVHLVGELLKSRFDLDIVHVPYKGGSPAIIDLLGGQIEIMPAAVAGIAPRIKDGQVRALAVTSEKRSPLLPEVPTMAEAGIPDFVVGGWFGILVRSGTPPAIIQRLEKELTAIGNSPAFRSGVIAVGGEGAMLTGREFSDFIASETQRWRSVVKSANIKPAP</sequence>
<dbReference type="Gene3D" id="3.40.190.10">
    <property type="entry name" value="Periplasmic binding protein-like II"/>
    <property type="match status" value="1"/>
</dbReference>
<evidence type="ECO:0000256" key="2">
    <source>
        <dbReference type="SAM" id="SignalP"/>
    </source>
</evidence>
<dbReference type="SUPFAM" id="SSF53850">
    <property type="entry name" value="Periplasmic binding protein-like II"/>
    <property type="match status" value="1"/>
</dbReference>
<dbReference type="Pfam" id="PF03401">
    <property type="entry name" value="TctC"/>
    <property type="match status" value="1"/>
</dbReference>
<dbReference type="InterPro" id="IPR042100">
    <property type="entry name" value="Bug_dom1"/>
</dbReference>
<organism evidence="3 4">
    <name type="scientific">Polaromonas aquatica</name>
    <dbReference type="NCBI Taxonomy" id="332657"/>
    <lineage>
        <taxon>Bacteria</taxon>
        <taxon>Pseudomonadati</taxon>
        <taxon>Pseudomonadota</taxon>
        <taxon>Betaproteobacteria</taxon>
        <taxon>Burkholderiales</taxon>
        <taxon>Comamonadaceae</taxon>
        <taxon>Polaromonas</taxon>
    </lineage>
</organism>
<protein>
    <submittedName>
        <fullName evidence="3">Bug family tripartite tricarboxylate transporter substrate binding protein</fullName>
    </submittedName>
</protein>
<feature type="signal peptide" evidence="2">
    <location>
        <begin position="1"/>
        <end position="27"/>
    </location>
</feature>
<dbReference type="InterPro" id="IPR005064">
    <property type="entry name" value="BUG"/>
</dbReference>
<keyword evidence="2" id="KW-0732">Signal</keyword>
<dbReference type="Proteomes" id="UP001596270">
    <property type="component" value="Unassembled WGS sequence"/>
</dbReference>
<dbReference type="CDD" id="cd07012">
    <property type="entry name" value="PBP2_Bug_TTT"/>
    <property type="match status" value="1"/>
</dbReference>
<dbReference type="PIRSF" id="PIRSF017082">
    <property type="entry name" value="YflP"/>
    <property type="match status" value="1"/>
</dbReference>
<comment type="caution">
    <text evidence="3">The sequence shown here is derived from an EMBL/GenBank/DDBJ whole genome shotgun (WGS) entry which is preliminary data.</text>
</comment>
<comment type="similarity">
    <text evidence="1">Belongs to the UPF0065 (bug) family.</text>
</comment>
<dbReference type="Gene3D" id="3.40.190.150">
    <property type="entry name" value="Bordetella uptake gene, domain 1"/>
    <property type="match status" value="1"/>
</dbReference>
<evidence type="ECO:0000313" key="4">
    <source>
        <dbReference type="Proteomes" id="UP001596270"/>
    </source>
</evidence>
<evidence type="ECO:0000313" key="3">
    <source>
        <dbReference type="EMBL" id="MFC6281914.1"/>
    </source>
</evidence>
<keyword evidence="4" id="KW-1185">Reference proteome</keyword>
<dbReference type="RefSeq" id="WP_371438487.1">
    <property type="nucleotide sequence ID" value="NZ_JBHSRS010000018.1"/>
</dbReference>
<feature type="chain" id="PRO_5046439501" evidence="2">
    <location>
        <begin position="28"/>
        <end position="328"/>
    </location>
</feature>
<accession>A0ABW1TWA1</accession>
<dbReference type="EMBL" id="JBHSRS010000018">
    <property type="protein sequence ID" value="MFC6281914.1"/>
    <property type="molecule type" value="Genomic_DNA"/>
</dbReference>
<name>A0ABW1TWA1_9BURK</name>
<dbReference type="PANTHER" id="PTHR42928">
    <property type="entry name" value="TRICARBOXYLATE-BINDING PROTEIN"/>
    <property type="match status" value="1"/>
</dbReference>
<reference evidence="4" key="1">
    <citation type="journal article" date="2019" name="Int. J. Syst. Evol. Microbiol.">
        <title>The Global Catalogue of Microorganisms (GCM) 10K type strain sequencing project: providing services to taxonomists for standard genome sequencing and annotation.</title>
        <authorList>
            <consortium name="The Broad Institute Genomics Platform"/>
            <consortium name="The Broad Institute Genome Sequencing Center for Infectious Disease"/>
            <person name="Wu L."/>
            <person name="Ma J."/>
        </authorList>
    </citation>
    <scope>NUCLEOTIDE SEQUENCE [LARGE SCALE GENOMIC DNA]</scope>
    <source>
        <strain evidence="4">CCUG 39402</strain>
    </source>
</reference>
<dbReference type="PANTHER" id="PTHR42928:SF5">
    <property type="entry name" value="BLR1237 PROTEIN"/>
    <property type="match status" value="1"/>
</dbReference>
<proteinExistence type="inferred from homology"/>
<evidence type="ECO:0000256" key="1">
    <source>
        <dbReference type="ARBA" id="ARBA00006987"/>
    </source>
</evidence>